<dbReference type="GO" id="GO:0005829">
    <property type="term" value="C:cytosol"/>
    <property type="evidence" value="ECO:0007669"/>
    <property type="project" value="TreeGrafter"/>
</dbReference>
<evidence type="ECO:0000313" key="15">
    <source>
        <dbReference type="Proteomes" id="UP000812270"/>
    </source>
</evidence>
<name>A0A9E2S6S7_9BACT</name>
<dbReference type="InterPro" id="IPR018201">
    <property type="entry name" value="Ketoacyl_synth_AS"/>
</dbReference>
<gene>
    <name evidence="14" type="primary">fabF</name>
    <name evidence="14" type="ORF">KTO63_08370</name>
</gene>
<dbReference type="FunFam" id="3.40.47.10:FF:000018">
    <property type="entry name" value="3-oxoacyl-[acyl-carrier-protein] synthase 2"/>
    <property type="match status" value="1"/>
</dbReference>
<keyword evidence="8" id="KW-0443">Lipid metabolism</keyword>
<dbReference type="EMBL" id="JAHSPG010000003">
    <property type="protein sequence ID" value="MBV4357156.1"/>
    <property type="molecule type" value="Genomic_DNA"/>
</dbReference>
<accession>A0A9E2S6S7</accession>
<dbReference type="RefSeq" id="WP_217790770.1">
    <property type="nucleotide sequence ID" value="NZ_JAHSPG010000003.1"/>
</dbReference>
<dbReference type="PROSITE" id="PS00606">
    <property type="entry name" value="KS3_1"/>
    <property type="match status" value="1"/>
</dbReference>
<dbReference type="Pfam" id="PF02801">
    <property type="entry name" value="Ketoacyl-synt_C"/>
    <property type="match status" value="1"/>
</dbReference>
<comment type="function">
    <text evidence="11">Involved in the type II fatty acid elongation cycle. Catalyzes the elongation of a wide range of acyl-ACP by the addition of two carbons from malonyl-ACP to an acyl acceptor. Can efficiently catalyze the conversion of palmitoleoyl-ACP (cis-hexadec-9-enoyl-ACP) to cis-vaccenoyl-ACP (cis-octadec-11-enoyl-ACP), an essential step in the thermal regulation of fatty acid composition.</text>
</comment>
<keyword evidence="6 11" id="KW-0808">Transferase</keyword>
<dbReference type="InterPro" id="IPR014030">
    <property type="entry name" value="Ketoacyl_synth_N"/>
</dbReference>
<evidence type="ECO:0000256" key="1">
    <source>
        <dbReference type="ARBA" id="ARBA00005194"/>
    </source>
</evidence>
<evidence type="ECO:0000256" key="5">
    <source>
        <dbReference type="ARBA" id="ARBA00022516"/>
    </source>
</evidence>
<dbReference type="PANTHER" id="PTHR11712">
    <property type="entry name" value="POLYKETIDE SYNTHASE-RELATED"/>
    <property type="match status" value="1"/>
</dbReference>
<feature type="domain" description="Ketosynthase family 3 (KS3)" evidence="13">
    <location>
        <begin position="3"/>
        <end position="414"/>
    </location>
</feature>
<evidence type="ECO:0000256" key="4">
    <source>
        <dbReference type="ARBA" id="ARBA00014657"/>
    </source>
</evidence>
<dbReference type="SMART" id="SM00825">
    <property type="entry name" value="PKS_KS"/>
    <property type="match status" value="1"/>
</dbReference>
<sequence length="416" mass="44373">MELKRVVVTGIGALTPLGNNLNDYWNGLVNGVSGADAITLFDASKFKTKFACEVKNFDPTQFMDRKEARKIDRFTQLAIVASDEAMADAGLSKENVNPDRTGVIFGSGIGGLITFQNEVMEFAKGDGTPRYNPFFIPKMILDIAAGHISMRHNLRGPNFAVVSACASSTNGIMEAYNLIRLGKADILLSGGSEAVISEAGVGGFNAMKAMSERNDDPKTASRPYDKDRDGFVMGEAAGILVLEELEHALARGAKIYCEIAGAGATADAHHITAPHPEGLGAKNVMIAALKDAGMQPEDIDYINTHGTSTPLGDIAEIKAIGEVFGEHAYKLNISSTKSMTGHCLGAAGVIEAIACIMALKHGIVPPTINHFTDDPELDNKMNFTFNKAQTRPIRAALSNTFGFGGHNAAIIVKHYE</sequence>
<keyword evidence="15" id="KW-1185">Reference proteome</keyword>
<evidence type="ECO:0000256" key="7">
    <source>
        <dbReference type="ARBA" id="ARBA00022832"/>
    </source>
</evidence>
<dbReference type="CDD" id="cd00834">
    <property type="entry name" value="KAS_I_II"/>
    <property type="match status" value="1"/>
</dbReference>
<dbReference type="AlphaFoldDB" id="A0A9E2S6S7"/>
<reference evidence="14" key="1">
    <citation type="submission" date="2021-06" db="EMBL/GenBank/DDBJ databases">
        <authorList>
            <person name="Huq M.A."/>
        </authorList>
    </citation>
    <scope>NUCLEOTIDE SEQUENCE</scope>
    <source>
        <strain evidence="14">MAH-26</strain>
    </source>
</reference>
<organism evidence="14 15">
    <name type="scientific">Pinibacter aurantiacus</name>
    <dbReference type="NCBI Taxonomy" id="2851599"/>
    <lineage>
        <taxon>Bacteria</taxon>
        <taxon>Pseudomonadati</taxon>
        <taxon>Bacteroidota</taxon>
        <taxon>Chitinophagia</taxon>
        <taxon>Chitinophagales</taxon>
        <taxon>Chitinophagaceae</taxon>
        <taxon>Pinibacter</taxon>
    </lineage>
</organism>
<evidence type="ECO:0000256" key="11">
    <source>
        <dbReference type="PIRNR" id="PIRNR000447"/>
    </source>
</evidence>
<dbReference type="NCBIfam" id="NF005589">
    <property type="entry name" value="PRK07314.1"/>
    <property type="match status" value="1"/>
</dbReference>
<evidence type="ECO:0000259" key="13">
    <source>
        <dbReference type="PROSITE" id="PS52004"/>
    </source>
</evidence>
<dbReference type="Pfam" id="PF00109">
    <property type="entry name" value="ketoacyl-synt"/>
    <property type="match status" value="1"/>
</dbReference>
<dbReference type="InterPro" id="IPR000794">
    <property type="entry name" value="Beta-ketoacyl_synthase"/>
</dbReference>
<dbReference type="InterPro" id="IPR017568">
    <property type="entry name" value="3-oxoacyl-ACP_synth-2"/>
</dbReference>
<evidence type="ECO:0000256" key="10">
    <source>
        <dbReference type="ARBA" id="ARBA00023315"/>
    </source>
</evidence>
<comment type="caution">
    <text evidence="14">The sequence shown here is derived from an EMBL/GenBank/DDBJ whole genome shotgun (WGS) entry which is preliminary data.</text>
</comment>
<comment type="similarity">
    <text evidence="2 11 12">Belongs to the thiolase-like superfamily. Beta-ketoacyl-ACP synthases family.</text>
</comment>
<keyword evidence="9 11" id="KW-0275">Fatty acid biosynthesis</keyword>
<dbReference type="FunFam" id="3.40.47.10:FF:000029">
    <property type="entry name" value="3-oxoacyl-[acyl-carrier-protein] synthase 1"/>
    <property type="match status" value="1"/>
</dbReference>
<comment type="pathway">
    <text evidence="1 11">Lipid metabolism; fatty acid biosynthesis.</text>
</comment>
<dbReference type="InterPro" id="IPR020841">
    <property type="entry name" value="PKS_Beta-ketoAc_synthase_dom"/>
</dbReference>
<dbReference type="GO" id="GO:0004315">
    <property type="term" value="F:3-oxoacyl-[acyl-carrier-protein] synthase activity"/>
    <property type="evidence" value="ECO:0007669"/>
    <property type="project" value="UniProtKB-UniRule"/>
</dbReference>
<comment type="catalytic activity">
    <reaction evidence="11">
        <text>a fatty acyl-[ACP] + malonyl-[ACP] + H(+) = a 3-oxoacyl-[ACP] + holo-[ACP] + CO2</text>
        <dbReference type="Rhea" id="RHEA:22836"/>
        <dbReference type="Rhea" id="RHEA-COMP:9623"/>
        <dbReference type="Rhea" id="RHEA-COMP:9685"/>
        <dbReference type="Rhea" id="RHEA-COMP:9916"/>
        <dbReference type="Rhea" id="RHEA-COMP:14125"/>
        <dbReference type="ChEBI" id="CHEBI:15378"/>
        <dbReference type="ChEBI" id="CHEBI:16526"/>
        <dbReference type="ChEBI" id="CHEBI:64479"/>
        <dbReference type="ChEBI" id="CHEBI:78449"/>
        <dbReference type="ChEBI" id="CHEBI:78776"/>
        <dbReference type="ChEBI" id="CHEBI:138651"/>
    </reaction>
</comment>
<dbReference type="InterPro" id="IPR014031">
    <property type="entry name" value="Ketoacyl_synth_C"/>
</dbReference>
<proteinExistence type="inferred from homology"/>
<evidence type="ECO:0000256" key="2">
    <source>
        <dbReference type="ARBA" id="ARBA00008467"/>
    </source>
</evidence>
<evidence type="ECO:0000256" key="6">
    <source>
        <dbReference type="ARBA" id="ARBA00022679"/>
    </source>
</evidence>
<comment type="catalytic activity">
    <reaction evidence="11">
        <text>(9Z)-hexadecenoyl-[ACP] + malonyl-[ACP] + H(+) = 3-oxo-(11Z)-octadecenoyl-[ACP] + holo-[ACP] + CO2</text>
        <dbReference type="Rhea" id="RHEA:55040"/>
        <dbReference type="Rhea" id="RHEA-COMP:9623"/>
        <dbReference type="Rhea" id="RHEA-COMP:9685"/>
        <dbReference type="Rhea" id="RHEA-COMP:10800"/>
        <dbReference type="Rhea" id="RHEA-COMP:14074"/>
        <dbReference type="ChEBI" id="CHEBI:15378"/>
        <dbReference type="ChEBI" id="CHEBI:16526"/>
        <dbReference type="ChEBI" id="CHEBI:64479"/>
        <dbReference type="ChEBI" id="CHEBI:78449"/>
        <dbReference type="ChEBI" id="CHEBI:83989"/>
        <dbReference type="ChEBI" id="CHEBI:138538"/>
        <dbReference type="EC" id="2.3.1.179"/>
    </reaction>
</comment>
<keyword evidence="10 11" id="KW-0012">Acyltransferase</keyword>
<keyword evidence="5 11" id="KW-0444">Lipid biosynthesis</keyword>
<evidence type="ECO:0000256" key="9">
    <source>
        <dbReference type="ARBA" id="ARBA00023160"/>
    </source>
</evidence>
<evidence type="ECO:0000313" key="14">
    <source>
        <dbReference type="EMBL" id="MBV4357156.1"/>
    </source>
</evidence>
<evidence type="ECO:0000256" key="8">
    <source>
        <dbReference type="ARBA" id="ARBA00023098"/>
    </source>
</evidence>
<dbReference type="Proteomes" id="UP000812270">
    <property type="component" value="Unassembled WGS sequence"/>
</dbReference>
<dbReference type="EC" id="2.3.1.179" evidence="3 11"/>
<dbReference type="PROSITE" id="PS52004">
    <property type="entry name" value="KS3_2"/>
    <property type="match status" value="1"/>
</dbReference>
<dbReference type="PANTHER" id="PTHR11712:SF336">
    <property type="entry name" value="3-OXOACYL-[ACYL-CARRIER-PROTEIN] SYNTHASE, MITOCHONDRIAL"/>
    <property type="match status" value="1"/>
</dbReference>
<evidence type="ECO:0000256" key="3">
    <source>
        <dbReference type="ARBA" id="ARBA00012356"/>
    </source>
</evidence>
<dbReference type="GO" id="GO:0030497">
    <property type="term" value="P:fatty acid elongation"/>
    <property type="evidence" value="ECO:0007669"/>
    <property type="project" value="UniProtKB-ARBA"/>
</dbReference>
<dbReference type="PIRSF" id="PIRSF000447">
    <property type="entry name" value="KAS_II"/>
    <property type="match status" value="1"/>
</dbReference>
<keyword evidence="7" id="KW-0276">Fatty acid metabolism</keyword>
<dbReference type="NCBIfam" id="TIGR03150">
    <property type="entry name" value="fabF"/>
    <property type="match status" value="1"/>
</dbReference>
<protein>
    <recommendedName>
        <fullName evidence="4 11">3-oxoacyl-[acyl-carrier-protein] synthase 2</fullName>
        <ecNumber evidence="3 11">2.3.1.179</ecNumber>
    </recommendedName>
</protein>
<evidence type="ECO:0000256" key="12">
    <source>
        <dbReference type="RuleBase" id="RU003694"/>
    </source>
</evidence>